<evidence type="ECO:0000259" key="3">
    <source>
        <dbReference type="PROSITE" id="PS51186"/>
    </source>
</evidence>
<comment type="caution">
    <text evidence="4">The sequence shown here is derived from an EMBL/GenBank/DDBJ whole genome shotgun (WGS) entry which is preliminary data.</text>
</comment>
<dbReference type="PANTHER" id="PTHR43877">
    <property type="entry name" value="AMINOALKYLPHOSPHONATE N-ACETYLTRANSFERASE-RELATED-RELATED"/>
    <property type="match status" value="1"/>
</dbReference>
<dbReference type="AlphaFoldDB" id="A0A6B1DVB8"/>
<dbReference type="GO" id="GO:0016747">
    <property type="term" value="F:acyltransferase activity, transferring groups other than amino-acyl groups"/>
    <property type="evidence" value="ECO:0007669"/>
    <property type="project" value="InterPro"/>
</dbReference>
<dbReference type="InterPro" id="IPR000182">
    <property type="entry name" value="GNAT_dom"/>
</dbReference>
<dbReference type="InterPro" id="IPR050832">
    <property type="entry name" value="Bact_Acetyltransf"/>
</dbReference>
<organism evidence="4">
    <name type="scientific">Caldilineaceae bacterium SB0662_bin_9</name>
    <dbReference type="NCBI Taxonomy" id="2605258"/>
    <lineage>
        <taxon>Bacteria</taxon>
        <taxon>Bacillati</taxon>
        <taxon>Chloroflexota</taxon>
        <taxon>Caldilineae</taxon>
        <taxon>Caldilineales</taxon>
        <taxon>Caldilineaceae</taxon>
    </lineage>
</organism>
<feature type="domain" description="N-acetyltransferase" evidence="3">
    <location>
        <begin position="6"/>
        <end position="162"/>
    </location>
</feature>
<keyword evidence="2" id="KW-0012">Acyltransferase</keyword>
<evidence type="ECO:0000256" key="2">
    <source>
        <dbReference type="ARBA" id="ARBA00023315"/>
    </source>
</evidence>
<evidence type="ECO:0000256" key="1">
    <source>
        <dbReference type="ARBA" id="ARBA00022679"/>
    </source>
</evidence>
<feature type="domain" description="N-acetyltransferase" evidence="3">
    <location>
        <begin position="186"/>
        <end position="325"/>
    </location>
</feature>
<sequence length="325" mass="36971">MLETAMLIRDFRFDACDYRATRILLEKVYPREPTSVEVLRFEDAARPKIWWRKRVAEIDGHFAALGMVSEAIGSHREGDFRLRVHVDPDCLNQGIGTQLYEDLLTLAHGHGPVGRLATNTREDQTRASKFLKEKGFAVVIREPVSELDVSTFDETPFVHKIRQAESHGIRLLSLADLTRECSDWQERLWQLDTTIHGDVPLPDPFRPQPLEDFLRQKVENPAFTPDASHVAVHGEEWAGLSELYIDSNHPQVGGTGLTGVTRPWRRKGLATALKLKVLRRAKAKGVRRVITDNEENNPMFQINLMLGFRAQPAWLGWQLNLAEGD</sequence>
<dbReference type="Gene3D" id="3.40.630.30">
    <property type="match status" value="1"/>
</dbReference>
<evidence type="ECO:0000313" key="4">
    <source>
        <dbReference type="EMBL" id="MYD90745.1"/>
    </source>
</evidence>
<proteinExistence type="predicted"/>
<accession>A0A6B1DVB8</accession>
<gene>
    <name evidence="4" type="ORF">F4Y08_10490</name>
</gene>
<dbReference type="CDD" id="cd04301">
    <property type="entry name" value="NAT_SF"/>
    <property type="match status" value="2"/>
</dbReference>
<protein>
    <submittedName>
        <fullName evidence="4">GNAT family N-acetyltransferase</fullName>
    </submittedName>
</protein>
<keyword evidence="1 4" id="KW-0808">Transferase</keyword>
<dbReference type="PROSITE" id="PS51186">
    <property type="entry name" value="GNAT"/>
    <property type="match status" value="2"/>
</dbReference>
<name>A0A6B1DVB8_9CHLR</name>
<reference evidence="4" key="1">
    <citation type="submission" date="2019-09" db="EMBL/GenBank/DDBJ databases">
        <title>Characterisation of the sponge microbiome using genome-centric metagenomics.</title>
        <authorList>
            <person name="Engelberts J.P."/>
            <person name="Robbins S.J."/>
            <person name="De Goeij J.M."/>
            <person name="Aranda M."/>
            <person name="Bell S.C."/>
            <person name="Webster N.S."/>
        </authorList>
    </citation>
    <scope>NUCLEOTIDE SEQUENCE</scope>
    <source>
        <strain evidence="4">SB0662_bin_9</strain>
    </source>
</reference>
<dbReference type="InterPro" id="IPR016181">
    <property type="entry name" value="Acyl_CoA_acyltransferase"/>
</dbReference>
<dbReference type="EMBL" id="VXPY01000076">
    <property type="protein sequence ID" value="MYD90745.1"/>
    <property type="molecule type" value="Genomic_DNA"/>
</dbReference>
<dbReference type="PANTHER" id="PTHR43877:SF6">
    <property type="entry name" value="GCN5-RELATED N-ACETYLTRANSFERASE"/>
    <property type="match status" value="1"/>
</dbReference>
<dbReference type="SUPFAM" id="SSF55729">
    <property type="entry name" value="Acyl-CoA N-acyltransferases (Nat)"/>
    <property type="match status" value="2"/>
</dbReference>
<dbReference type="Pfam" id="PF00583">
    <property type="entry name" value="Acetyltransf_1"/>
    <property type="match status" value="2"/>
</dbReference>